<accession>A0A0D2HYN4</accession>
<sequence>MSSIRNSDGSGLSNDHRKLASSKEVPNAASPQSSSTPSTRVSAASGPSPKTGAEGSTVSASSPQGTQEHDQPLRMPPTHEDPSDKPANLQGNMSEPWTSVKMGQRMDECSGSGSHISDAPLQVREHSPCLQHIGSLSPGSSILLYVGSGLHSNTPQPYTQLVYLDDEDNRPSHHGEQQ</sequence>
<dbReference type="GeneID" id="27695999"/>
<feature type="compositionally biased region" description="Polar residues" evidence="1">
    <location>
        <begin position="54"/>
        <end position="66"/>
    </location>
</feature>
<evidence type="ECO:0000313" key="2">
    <source>
        <dbReference type="EMBL" id="KIW96005.1"/>
    </source>
</evidence>
<organism evidence="2 3">
    <name type="scientific">Cladophialophora bantiana (strain ATCC 10958 / CBS 173.52 / CDC B-1940 / NIH 8579)</name>
    <name type="common">Xylohypha bantiana</name>
    <dbReference type="NCBI Taxonomy" id="1442370"/>
    <lineage>
        <taxon>Eukaryota</taxon>
        <taxon>Fungi</taxon>
        <taxon>Dikarya</taxon>
        <taxon>Ascomycota</taxon>
        <taxon>Pezizomycotina</taxon>
        <taxon>Eurotiomycetes</taxon>
        <taxon>Chaetothyriomycetidae</taxon>
        <taxon>Chaetothyriales</taxon>
        <taxon>Herpotrichiellaceae</taxon>
        <taxon>Cladophialophora</taxon>
    </lineage>
</organism>
<feature type="compositionally biased region" description="Polar residues" evidence="1">
    <location>
        <begin position="1"/>
        <end position="13"/>
    </location>
</feature>
<dbReference type="HOGENOM" id="CLU_115920_0_0_1"/>
<evidence type="ECO:0000313" key="3">
    <source>
        <dbReference type="Proteomes" id="UP000053789"/>
    </source>
</evidence>
<gene>
    <name evidence="2" type="ORF">Z519_03071</name>
</gene>
<protein>
    <submittedName>
        <fullName evidence="2">Uncharacterized protein</fullName>
    </submittedName>
</protein>
<dbReference type="AlphaFoldDB" id="A0A0D2HYN4"/>
<reference evidence="2" key="1">
    <citation type="submission" date="2015-01" db="EMBL/GenBank/DDBJ databases">
        <title>The Genome Sequence of Cladophialophora bantiana CBS 173.52.</title>
        <authorList>
            <consortium name="The Broad Institute Genomics Platform"/>
            <person name="Cuomo C."/>
            <person name="de Hoog S."/>
            <person name="Gorbushina A."/>
            <person name="Stielow B."/>
            <person name="Teixiera M."/>
            <person name="Abouelleil A."/>
            <person name="Chapman S.B."/>
            <person name="Priest M."/>
            <person name="Young S.K."/>
            <person name="Wortman J."/>
            <person name="Nusbaum C."/>
            <person name="Birren B."/>
        </authorList>
    </citation>
    <scope>NUCLEOTIDE SEQUENCE [LARGE SCALE GENOMIC DNA]</scope>
    <source>
        <strain evidence="2">CBS 173.52</strain>
    </source>
</reference>
<dbReference type="RefSeq" id="XP_016622674.1">
    <property type="nucleotide sequence ID" value="XM_016760824.1"/>
</dbReference>
<evidence type="ECO:0000256" key="1">
    <source>
        <dbReference type="SAM" id="MobiDB-lite"/>
    </source>
</evidence>
<dbReference type="EMBL" id="KN846983">
    <property type="protein sequence ID" value="KIW96005.1"/>
    <property type="molecule type" value="Genomic_DNA"/>
</dbReference>
<dbReference type="VEuPathDB" id="FungiDB:Z519_03071"/>
<name>A0A0D2HYN4_CLAB1</name>
<proteinExistence type="predicted"/>
<feature type="compositionally biased region" description="Low complexity" evidence="1">
    <location>
        <begin position="28"/>
        <end position="45"/>
    </location>
</feature>
<feature type="region of interest" description="Disordered" evidence="1">
    <location>
        <begin position="1"/>
        <end position="97"/>
    </location>
</feature>
<feature type="compositionally biased region" description="Basic and acidic residues" evidence="1">
    <location>
        <begin position="67"/>
        <end position="84"/>
    </location>
</feature>
<dbReference type="Proteomes" id="UP000053789">
    <property type="component" value="Unassembled WGS sequence"/>
</dbReference>
<keyword evidence="3" id="KW-1185">Reference proteome</keyword>